<dbReference type="Gene3D" id="3.90.1200.10">
    <property type="match status" value="1"/>
</dbReference>
<dbReference type="SUPFAM" id="SSF56112">
    <property type="entry name" value="Protein kinase-like (PK-like)"/>
    <property type="match status" value="1"/>
</dbReference>
<dbReference type="PANTHER" id="PTHR40086:SF1">
    <property type="entry name" value="CELL CYCLE REGULATOR CCRZ"/>
    <property type="match status" value="1"/>
</dbReference>
<evidence type="ECO:0000259" key="1">
    <source>
        <dbReference type="Pfam" id="PF01636"/>
    </source>
</evidence>
<dbReference type="InterPro" id="IPR002575">
    <property type="entry name" value="Aminoglycoside_PTrfase"/>
</dbReference>
<dbReference type="AlphaFoldDB" id="A0A3P5XFN9"/>
<accession>A0A3P5XFN9</accession>
<dbReference type="GO" id="GO:0016740">
    <property type="term" value="F:transferase activity"/>
    <property type="evidence" value="ECO:0007669"/>
    <property type="project" value="UniProtKB-KW"/>
</dbReference>
<keyword evidence="2" id="KW-0808">Transferase</keyword>
<sequence>MIDLSWDSSRIQAYVAALPCFSGETHVRPLIGGLCNTNFVVSDKSGKYVARIGGDIQVHGIIQASVQNAMRAAGEIGVTPEMIHAEPGVVVSRYIEGRALTAADLADDGILQGWVARLSELHAGGRAVSGAVTHFDAFQTCRHYLRYCRAQGRDDLTGAADLVERLAARVGPYVPVLTHNDVVPQNAMVDTAGRVHLVDWDYGGFGHPWFDVAGLATNADASPEQEERIIRLYAGDLTPELMERFRLFRVAVNLREYLWGLVQDLSSGLDQAIVSAGMSALYPDETAGYSGYADMNRRRFEASLDDYRRHHP</sequence>
<organism evidence="2 3">
    <name type="scientific">Pseudogemmobacter humi</name>
    <dbReference type="NCBI Taxonomy" id="2483812"/>
    <lineage>
        <taxon>Bacteria</taxon>
        <taxon>Pseudomonadati</taxon>
        <taxon>Pseudomonadota</taxon>
        <taxon>Alphaproteobacteria</taxon>
        <taxon>Rhodobacterales</taxon>
        <taxon>Paracoccaceae</taxon>
        <taxon>Pseudogemmobacter</taxon>
    </lineage>
</organism>
<protein>
    <submittedName>
        <fullName evidence="2">Phosphotransferase enzyme family protein</fullName>
    </submittedName>
</protein>
<dbReference type="InterPro" id="IPR011009">
    <property type="entry name" value="Kinase-like_dom_sf"/>
</dbReference>
<evidence type="ECO:0000313" key="2">
    <source>
        <dbReference type="EMBL" id="VDC26404.1"/>
    </source>
</evidence>
<evidence type="ECO:0000313" key="3">
    <source>
        <dbReference type="Proteomes" id="UP000277498"/>
    </source>
</evidence>
<dbReference type="OrthoDB" id="179763at2"/>
<keyword evidence="3" id="KW-1185">Reference proteome</keyword>
<feature type="domain" description="Aminoglycoside phosphotransferase" evidence="1">
    <location>
        <begin position="27"/>
        <end position="240"/>
    </location>
</feature>
<dbReference type="Pfam" id="PF01636">
    <property type="entry name" value="APH"/>
    <property type="match status" value="1"/>
</dbReference>
<name>A0A3P5XFN9_9RHOB</name>
<proteinExistence type="predicted"/>
<dbReference type="PANTHER" id="PTHR40086">
    <property type="entry name" value="PHOSPHOTRANSFERASE YTMP-RELATED"/>
    <property type="match status" value="1"/>
</dbReference>
<dbReference type="EMBL" id="UXAW01000054">
    <property type="protein sequence ID" value="VDC26404.1"/>
    <property type="molecule type" value="Genomic_DNA"/>
</dbReference>
<gene>
    <name evidence="2" type="ORF">XINFAN_01643</name>
</gene>
<reference evidence="2 3" key="1">
    <citation type="submission" date="2018-11" db="EMBL/GenBank/DDBJ databases">
        <authorList>
            <person name="Criscuolo A."/>
        </authorList>
    </citation>
    <scope>NUCLEOTIDE SEQUENCE [LARGE SCALE GENOMIC DNA]</scope>
    <source>
        <strain evidence="2">ACIP111625</strain>
    </source>
</reference>
<dbReference type="CDD" id="cd05151">
    <property type="entry name" value="ChoK-like"/>
    <property type="match status" value="1"/>
</dbReference>
<dbReference type="InterPro" id="IPR052077">
    <property type="entry name" value="CcrZ_PhaseVar_Mediator"/>
</dbReference>
<dbReference type="Gene3D" id="3.30.200.20">
    <property type="entry name" value="Phosphorylase Kinase, domain 1"/>
    <property type="match status" value="1"/>
</dbReference>
<dbReference type="Proteomes" id="UP000277498">
    <property type="component" value="Unassembled WGS sequence"/>
</dbReference>
<dbReference type="RefSeq" id="WP_160144572.1">
    <property type="nucleotide sequence ID" value="NZ_UXAW01000054.1"/>
</dbReference>